<name>A0A2P2LTF0_RHIMU</name>
<proteinExistence type="predicted"/>
<sequence>MNKPRPIFAPLQPNMLERLVRIIHQYIILILRPSYSRDVKWHLCFHRGRPFLISHLHTGLLHAGRRLHSRNSIPQNDKSLRLFLLPIHQLKPTLGIRTRTGTRARSQTRLELIDRGIKTLEYIVVDVDEPIVGGGIINVGVEISREPETFLENSAV</sequence>
<dbReference type="EMBL" id="GGEC01040772">
    <property type="protein sequence ID" value="MBX21256.1"/>
    <property type="molecule type" value="Transcribed_RNA"/>
</dbReference>
<accession>A0A2P2LTF0</accession>
<evidence type="ECO:0000313" key="1">
    <source>
        <dbReference type="EMBL" id="MBX21256.1"/>
    </source>
</evidence>
<organism evidence="1">
    <name type="scientific">Rhizophora mucronata</name>
    <name type="common">Asiatic mangrove</name>
    <dbReference type="NCBI Taxonomy" id="61149"/>
    <lineage>
        <taxon>Eukaryota</taxon>
        <taxon>Viridiplantae</taxon>
        <taxon>Streptophyta</taxon>
        <taxon>Embryophyta</taxon>
        <taxon>Tracheophyta</taxon>
        <taxon>Spermatophyta</taxon>
        <taxon>Magnoliopsida</taxon>
        <taxon>eudicotyledons</taxon>
        <taxon>Gunneridae</taxon>
        <taxon>Pentapetalae</taxon>
        <taxon>rosids</taxon>
        <taxon>fabids</taxon>
        <taxon>Malpighiales</taxon>
        <taxon>Rhizophoraceae</taxon>
        <taxon>Rhizophora</taxon>
    </lineage>
</organism>
<protein>
    <submittedName>
        <fullName evidence="1">Uncharacterized protein MANES_08G154300</fullName>
    </submittedName>
</protein>
<dbReference type="AlphaFoldDB" id="A0A2P2LTF0"/>
<reference evidence="1" key="1">
    <citation type="submission" date="2018-02" db="EMBL/GenBank/DDBJ databases">
        <title>Rhizophora mucronata_Transcriptome.</title>
        <authorList>
            <person name="Meera S.P."/>
            <person name="Sreeshan A."/>
            <person name="Augustine A."/>
        </authorList>
    </citation>
    <scope>NUCLEOTIDE SEQUENCE</scope>
    <source>
        <tissue evidence="1">Leaf</tissue>
    </source>
</reference>